<evidence type="ECO:0000256" key="3">
    <source>
        <dbReference type="ARBA" id="ARBA00012733"/>
    </source>
</evidence>
<reference evidence="5 6" key="1">
    <citation type="submission" date="2023-03" db="EMBL/GenBank/DDBJ databases">
        <title>Bacillus Genome Sequencing.</title>
        <authorList>
            <person name="Dunlap C."/>
        </authorList>
    </citation>
    <scope>NUCLEOTIDE SEQUENCE [LARGE SCALE GENOMIC DNA]</scope>
    <source>
        <strain evidence="5 6">NRS-52</strain>
    </source>
</reference>
<evidence type="ECO:0000256" key="2">
    <source>
        <dbReference type="ARBA" id="ARBA00009348"/>
    </source>
</evidence>
<organism evidence="5 6">
    <name type="scientific">Paenibacillus chibensis</name>
    <dbReference type="NCBI Taxonomy" id="59846"/>
    <lineage>
        <taxon>Bacteria</taxon>
        <taxon>Bacillati</taxon>
        <taxon>Bacillota</taxon>
        <taxon>Bacilli</taxon>
        <taxon>Bacillales</taxon>
        <taxon>Paenibacillaceae</taxon>
        <taxon>Paenibacillus</taxon>
    </lineage>
</organism>
<keyword evidence="5" id="KW-0326">Glycosidase</keyword>
<dbReference type="InterPro" id="IPR023364">
    <property type="entry name" value="Trans_sialidase_dom3"/>
</dbReference>
<dbReference type="Gene3D" id="2.40.220.10">
    <property type="entry name" value="Intramolecular Trans-sialidase, Domain 3"/>
    <property type="match status" value="1"/>
</dbReference>
<dbReference type="InterPro" id="IPR011040">
    <property type="entry name" value="Sialidase"/>
</dbReference>
<dbReference type="Pfam" id="PF13088">
    <property type="entry name" value="BNR_2"/>
    <property type="match status" value="1"/>
</dbReference>
<dbReference type="Proteomes" id="UP001343257">
    <property type="component" value="Unassembled WGS sequence"/>
</dbReference>
<gene>
    <name evidence="5" type="ORF">P9847_20925</name>
</gene>
<dbReference type="PANTHER" id="PTHR10628:SF30">
    <property type="entry name" value="EXO-ALPHA-SIALIDASE"/>
    <property type="match status" value="1"/>
</dbReference>
<keyword evidence="5" id="KW-0378">Hydrolase</keyword>
<name>A0ABU6PXZ0_9BACL</name>
<comment type="similarity">
    <text evidence="2">Belongs to the glycosyl hydrolase 33 family.</text>
</comment>
<accession>A0ABU6PXZ0</accession>
<dbReference type="RefSeq" id="WP_328280907.1">
    <property type="nucleotide sequence ID" value="NZ_JARTLD010000055.1"/>
</dbReference>
<feature type="domain" description="Sialidase" evidence="4">
    <location>
        <begin position="194"/>
        <end position="422"/>
    </location>
</feature>
<dbReference type="EC" id="3.2.1.18" evidence="3"/>
<evidence type="ECO:0000313" key="5">
    <source>
        <dbReference type="EMBL" id="MED5019761.1"/>
    </source>
</evidence>
<dbReference type="SUPFAM" id="SSF50939">
    <property type="entry name" value="Sialidases"/>
    <property type="match status" value="1"/>
</dbReference>
<evidence type="ECO:0000259" key="4">
    <source>
        <dbReference type="Pfam" id="PF13088"/>
    </source>
</evidence>
<evidence type="ECO:0000256" key="1">
    <source>
        <dbReference type="ARBA" id="ARBA00000427"/>
    </source>
</evidence>
<dbReference type="InterPro" id="IPR036278">
    <property type="entry name" value="Sialidase_sf"/>
</dbReference>
<protein>
    <recommendedName>
        <fullName evidence="3">exo-alpha-sialidase</fullName>
        <ecNumber evidence="3">3.2.1.18</ecNumber>
    </recommendedName>
</protein>
<dbReference type="CDD" id="cd15482">
    <property type="entry name" value="Sialidase_non-viral"/>
    <property type="match status" value="1"/>
</dbReference>
<dbReference type="Gene3D" id="2.120.10.10">
    <property type="match status" value="1"/>
</dbReference>
<dbReference type="GO" id="GO:0016798">
    <property type="term" value="F:hydrolase activity, acting on glycosyl bonds"/>
    <property type="evidence" value="ECO:0007669"/>
    <property type="project" value="UniProtKB-KW"/>
</dbReference>
<sequence length="446" mass="49041">MYSQTDQTMKTEPAAVFAPGMFGSAAYRIPSLLTTRKGTLIAGIDARWAGTQDNPNHISLAIRRSLDQGVTWQDMQLVVEYPGEGADGAAAIDSALLEDRVTGTIWMLYSHTPGGIGLWSSQQSLGFNEEGLRLLYNHSGQTYILNASGEVTDLQGGMTAYAVKENGDVIHHGQYSGNIYLKDDKVPRSLLEARTSFLQMIKSEDDGLTWSRPMELNPQVKQSWMKFIGAGPGKGIQMTAEAYPGRLVFPVYFTNEQTTMSNAVIYSDDHGTSWQMGASPNDGRVWEGQTLSAETMDAFSAQLTESQVIEMDNGDLKIYMRNHSGTKRTAAAISKDGGQSWGEVTFESELIDPICQATVVRYPKLGDGKERLIWANPADAENRINGTVRLSEDGGKTWSYSRTIEAGPFCYSCLTVLPSGEVGLLYEGEDFVIYFTKFSLDWIKGD</sequence>
<dbReference type="InterPro" id="IPR026856">
    <property type="entry name" value="Sialidase_fam"/>
</dbReference>
<dbReference type="PANTHER" id="PTHR10628">
    <property type="entry name" value="SIALIDASE"/>
    <property type="match status" value="1"/>
</dbReference>
<comment type="caution">
    <text evidence="5">The sequence shown here is derived from an EMBL/GenBank/DDBJ whole genome shotgun (WGS) entry which is preliminary data.</text>
</comment>
<keyword evidence="6" id="KW-1185">Reference proteome</keyword>
<evidence type="ECO:0000313" key="6">
    <source>
        <dbReference type="Proteomes" id="UP001343257"/>
    </source>
</evidence>
<dbReference type="EMBL" id="JARTLD010000055">
    <property type="protein sequence ID" value="MED5019761.1"/>
    <property type="molecule type" value="Genomic_DNA"/>
</dbReference>
<comment type="catalytic activity">
    <reaction evidence="1">
        <text>Hydrolysis of alpha-(2-&gt;3)-, alpha-(2-&gt;6)-, alpha-(2-&gt;8)- glycosidic linkages of terminal sialic acid residues in oligosaccharides, glycoproteins, glycolipids, colominic acid and synthetic substrates.</text>
        <dbReference type="EC" id="3.2.1.18"/>
    </reaction>
</comment>
<proteinExistence type="inferred from homology"/>